<feature type="region of interest" description="Disordered" evidence="1">
    <location>
        <begin position="66"/>
        <end position="110"/>
    </location>
</feature>
<keyword evidence="4" id="KW-1185">Reference proteome</keyword>
<dbReference type="Proteomes" id="UP000192422">
    <property type="component" value="Chromosome"/>
</dbReference>
<accession>A0ABX6YP29</accession>
<organism evidence="3 4">
    <name type="scientific">Thioclava electrotropha</name>
    <dbReference type="NCBI Taxonomy" id="1549850"/>
    <lineage>
        <taxon>Bacteria</taxon>
        <taxon>Pseudomonadati</taxon>
        <taxon>Pseudomonadota</taxon>
        <taxon>Alphaproteobacteria</taxon>
        <taxon>Rhodobacterales</taxon>
        <taxon>Paracoccaceae</taxon>
        <taxon>Thioclava</taxon>
    </lineage>
</organism>
<keyword evidence="2" id="KW-0732">Signal</keyword>
<sequence>MLKTMGLVALAALYAGASWAGHANPWATEDDVIYNQEHEDNLVKSIDTPGEDEMLGVMVRSAHGKLDGLAGGSGSGGGTGGGSGSGSGAGGSGGGKGGGSGHGGGKGGNH</sequence>
<dbReference type="EMBL" id="CP053562">
    <property type="protein sequence ID" value="QPZ89485.1"/>
    <property type="molecule type" value="Genomic_DNA"/>
</dbReference>
<feature type="signal peptide" evidence="2">
    <location>
        <begin position="1"/>
        <end position="20"/>
    </location>
</feature>
<evidence type="ECO:0000256" key="2">
    <source>
        <dbReference type="SAM" id="SignalP"/>
    </source>
</evidence>
<proteinExistence type="predicted"/>
<feature type="compositionally biased region" description="Gly residues" evidence="1">
    <location>
        <begin position="69"/>
        <end position="110"/>
    </location>
</feature>
<reference evidence="3 4" key="1">
    <citation type="submission" date="2020-05" db="EMBL/GenBank/DDBJ databases">
        <title>Thioclava electrotropha strain Elox9 finished genome.</title>
        <authorList>
            <person name="Rowe A.R."/>
            <person name="Wilbanks E.G."/>
        </authorList>
    </citation>
    <scope>NUCLEOTIDE SEQUENCE [LARGE SCALE GENOMIC DNA]</scope>
    <source>
        <strain evidence="3 4">Elox9</strain>
    </source>
</reference>
<feature type="chain" id="PRO_5046208603" evidence="2">
    <location>
        <begin position="21"/>
        <end position="110"/>
    </location>
</feature>
<evidence type="ECO:0000313" key="3">
    <source>
        <dbReference type="EMBL" id="QPZ89485.1"/>
    </source>
</evidence>
<name>A0ABX6YP29_9RHOB</name>
<protein>
    <submittedName>
        <fullName evidence="3">Uncharacterized protein</fullName>
    </submittedName>
</protein>
<evidence type="ECO:0000313" key="4">
    <source>
        <dbReference type="Proteomes" id="UP000192422"/>
    </source>
</evidence>
<evidence type="ECO:0000256" key="1">
    <source>
        <dbReference type="SAM" id="MobiDB-lite"/>
    </source>
</evidence>
<dbReference type="RefSeq" id="WP_078522214.1">
    <property type="nucleotide sequence ID" value="NZ_CP053562.1"/>
</dbReference>
<gene>
    <name evidence="3" type="ORF">AKL02_000420</name>
</gene>